<dbReference type="PANTHER" id="PTHR43547">
    <property type="entry name" value="TWO-COMPONENT HISTIDINE KINASE"/>
    <property type="match status" value="1"/>
</dbReference>
<keyword evidence="3" id="KW-0597">Phosphoprotein</keyword>
<dbReference type="Gene3D" id="3.30.565.10">
    <property type="entry name" value="Histidine kinase-like ATPase, C-terminal domain"/>
    <property type="match status" value="1"/>
</dbReference>
<comment type="catalytic activity">
    <reaction evidence="1">
        <text>ATP + protein L-histidine = ADP + protein N-phospho-L-histidine.</text>
        <dbReference type="EC" id="2.7.13.3"/>
    </reaction>
</comment>
<dbReference type="CDD" id="cd00082">
    <property type="entry name" value="HisKA"/>
    <property type="match status" value="1"/>
</dbReference>
<evidence type="ECO:0000259" key="5">
    <source>
        <dbReference type="PROSITE" id="PS50109"/>
    </source>
</evidence>
<name>A0A2G8T0C5_9BURK</name>
<dbReference type="InterPro" id="IPR003594">
    <property type="entry name" value="HATPase_dom"/>
</dbReference>
<dbReference type="Gene3D" id="1.10.287.130">
    <property type="match status" value="1"/>
</dbReference>
<keyword evidence="7" id="KW-1185">Reference proteome</keyword>
<comment type="caution">
    <text evidence="6">The sequence shown here is derived from an EMBL/GenBank/DDBJ whole genome shotgun (WGS) entry which is preliminary data.</text>
</comment>
<dbReference type="SMART" id="SM00387">
    <property type="entry name" value="HATPase_c"/>
    <property type="match status" value="1"/>
</dbReference>
<sequence>MRLSAFIRENIEVILQEWEDFAETLHPLVGSNRQKLRDHAQQMLVVICADLDTYQGDQESIEKSKGNGPAEANDTAAESHAADRLESGLSIEELMAEYRVMRASVLRLWQNRVNGADELAVRDMLRFNEAIDQSLTESIARYSQLTRDTQNVFLAILGHDVRNPLGAIGMGAQVLLLDATLPSKHRKIAERITASTRRVNDIVSDLIDFSTSNLGGGMPIKPAPMDFGPQCTHIVEEIRAFHPKHHIKLELAGDLNVTWDRVRINQALSNLVANATQHGAKDQPIRVSVQGFDAITLTIQNMGEPMAPSHLRTLFDPAKRIAVRSASARAGDDADHLGLGLYITRDIINAHGGAITVSSTLSEGTTFTVTLPRAALPD</sequence>
<dbReference type="SUPFAM" id="SSF47384">
    <property type="entry name" value="Homodimeric domain of signal transducing histidine kinase"/>
    <property type="match status" value="1"/>
</dbReference>
<dbReference type="InterPro" id="IPR003661">
    <property type="entry name" value="HisK_dim/P_dom"/>
</dbReference>
<organism evidence="6 7">
    <name type="scientific">Massilia psychrophila</name>
    <dbReference type="NCBI Taxonomy" id="1603353"/>
    <lineage>
        <taxon>Bacteria</taxon>
        <taxon>Pseudomonadati</taxon>
        <taxon>Pseudomonadota</taxon>
        <taxon>Betaproteobacteria</taxon>
        <taxon>Burkholderiales</taxon>
        <taxon>Oxalobacteraceae</taxon>
        <taxon>Telluria group</taxon>
        <taxon>Massilia</taxon>
    </lineage>
</organism>
<dbReference type="AlphaFoldDB" id="A0A2G8T0C5"/>
<dbReference type="SMART" id="SM00388">
    <property type="entry name" value="HisKA"/>
    <property type="match status" value="1"/>
</dbReference>
<dbReference type="Pfam" id="PF00512">
    <property type="entry name" value="HisKA"/>
    <property type="match status" value="1"/>
</dbReference>
<dbReference type="Proteomes" id="UP000228593">
    <property type="component" value="Unassembled WGS sequence"/>
</dbReference>
<evidence type="ECO:0000256" key="3">
    <source>
        <dbReference type="ARBA" id="ARBA00022553"/>
    </source>
</evidence>
<evidence type="ECO:0000313" key="7">
    <source>
        <dbReference type="Proteomes" id="UP000228593"/>
    </source>
</evidence>
<dbReference type="EC" id="2.7.13.3" evidence="2"/>
<dbReference type="InterPro" id="IPR005467">
    <property type="entry name" value="His_kinase_dom"/>
</dbReference>
<proteinExistence type="predicted"/>
<dbReference type="SUPFAM" id="SSF55874">
    <property type="entry name" value="ATPase domain of HSP90 chaperone/DNA topoisomerase II/histidine kinase"/>
    <property type="match status" value="1"/>
</dbReference>
<protein>
    <recommendedName>
        <fullName evidence="2">histidine kinase</fullName>
        <ecNumber evidence="2">2.7.13.3</ecNumber>
    </recommendedName>
</protein>
<dbReference type="Pfam" id="PF14361">
    <property type="entry name" value="RsbRD_N"/>
    <property type="match status" value="1"/>
</dbReference>
<dbReference type="CDD" id="cd00075">
    <property type="entry name" value="HATPase"/>
    <property type="match status" value="1"/>
</dbReference>
<feature type="region of interest" description="Disordered" evidence="4">
    <location>
        <begin position="59"/>
        <end position="81"/>
    </location>
</feature>
<evidence type="ECO:0000313" key="6">
    <source>
        <dbReference type="EMBL" id="PIL39505.1"/>
    </source>
</evidence>
<dbReference type="PRINTS" id="PR00344">
    <property type="entry name" value="BCTRLSENSOR"/>
</dbReference>
<dbReference type="Pfam" id="PF02518">
    <property type="entry name" value="HATPase_c"/>
    <property type="match status" value="1"/>
</dbReference>
<evidence type="ECO:0000256" key="1">
    <source>
        <dbReference type="ARBA" id="ARBA00000085"/>
    </source>
</evidence>
<accession>A0A2G8T0C5</accession>
<dbReference type="OrthoDB" id="8807260at2"/>
<dbReference type="InterPro" id="IPR036097">
    <property type="entry name" value="HisK_dim/P_sf"/>
</dbReference>
<dbReference type="InterPro" id="IPR025751">
    <property type="entry name" value="RsbRD_N_dom"/>
</dbReference>
<dbReference type="InterPro" id="IPR036890">
    <property type="entry name" value="HATPase_C_sf"/>
</dbReference>
<gene>
    <name evidence="6" type="ORF">CR103_12165</name>
</gene>
<dbReference type="PROSITE" id="PS50109">
    <property type="entry name" value="HIS_KIN"/>
    <property type="match status" value="1"/>
</dbReference>
<feature type="domain" description="Histidine kinase" evidence="5">
    <location>
        <begin position="156"/>
        <end position="375"/>
    </location>
</feature>
<evidence type="ECO:0000256" key="2">
    <source>
        <dbReference type="ARBA" id="ARBA00012438"/>
    </source>
</evidence>
<evidence type="ECO:0000256" key="4">
    <source>
        <dbReference type="SAM" id="MobiDB-lite"/>
    </source>
</evidence>
<dbReference type="GO" id="GO:0000155">
    <property type="term" value="F:phosphorelay sensor kinase activity"/>
    <property type="evidence" value="ECO:0007669"/>
    <property type="project" value="InterPro"/>
</dbReference>
<reference evidence="6 7" key="1">
    <citation type="submission" date="2017-10" db="EMBL/GenBank/DDBJ databases">
        <title>Massilia psychrophilum sp. nov., a novel purple-pigmented bacterium isolated from Tianshan glacier, Xinjiang Municipality, China.</title>
        <authorList>
            <person name="Wang H."/>
        </authorList>
    </citation>
    <scope>NUCLEOTIDE SEQUENCE [LARGE SCALE GENOMIC DNA]</scope>
    <source>
        <strain evidence="6 7">JCM 30813</strain>
    </source>
</reference>
<dbReference type="EMBL" id="PDOB01000017">
    <property type="protein sequence ID" value="PIL39505.1"/>
    <property type="molecule type" value="Genomic_DNA"/>
</dbReference>
<dbReference type="RefSeq" id="WP_099916261.1">
    <property type="nucleotide sequence ID" value="NZ_BMHS01000015.1"/>
</dbReference>
<dbReference type="PANTHER" id="PTHR43547:SF2">
    <property type="entry name" value="HYBRID SIGNAL TRANSDUCTION HISTIDINE KINASE C"/>
    <property type="match status" value="1"/>
</dbReference>
<dbReference type="InterPro" id="IPR004358">
    <property type="entry name" value="Sig_transdc_His_kin-like_C"/>
</dbReference>